<protein>
    <submittedName>
        <fullName evidence="10">Class I SAM-dependent methyltransferase</fullName>
        <ecNumber evidence="10">2.1.1.-</ecNumber>
    </submittedName>
</protein>
<dbReference type="PANTHER" id="PTHR42873:SF1">
    <property type="entry name" value="S-ADENOSYLMETHIONINE-DEPENDENT METHYLTRANSFERASE DOMAIN-CONTAINING PROTEIN"/>
    <property type="match status" value="1"/>
</dbReference>
<proteinExistence type="inferred from homology"/>
<comment type="similarity">
    <text evidence="8">Belongs to the methyltransferase superfamily. RlmI family.</text>
</comment>
<keyword evidence="5 10" id="KW-0808">Transferase</keyword>
<keyword evidence="2" id="KW-0963">Cytoplasm</keyword>
<evidence type="ECO:0000256" key="8">
    <source>
        <dbReference type="ARBA" id="ARBA00038091"/>
    </source>
</evidence>
<dbReference type="EMBL" id="JAIMJA010000009">
    <property type="protein sequence ID" value="MCE2595272.1"/>
    <property type="molecule type" value="Genomic_DNA"/>
</dbReference>
<dbReference type="PROSITE" id="PS50890">
    <property type="entry name" value="PUA"/>
    <property type="match status" value="1"/>
</dbReference>
<comment type="caution">
    <text evidence="10">The sequence shown here is derived from an EMBL/GenBank/DDBJ whole genome shotgun (WGS) entry which is preliminary data.</text>
</comment>
<dbReference type="PANTHER" id="PTHR42873">
    <property type="entry name" value="RIBOSOMAL RNA LARGE SUBUNIT METHYLTRANSFERASE"/>
    <property type="match status" value="1"/>
</dbReference>
<dbReference type="SMART" id="SM00359">
    <property type="entry name" value="PUA"/>
    <property type="match status" value="1"/>
</dbReference>
<dbReference type="CDD" id="cd21153">
    <property type="entry name" value="PUA_RlmI"/>
    <property type="match status" value="1"/>
</dbReference>
<keyword evidence="11" id="KW-1185">Reference proteome</keyword>
<dbReference type="GO" id="GO:0032259">
    <property type="term" value="P:methylation"/>
    <property type="evidence" value="ECO:0007669"/>
    <property type="project" value="UniProtKB-KW"/>
</dbReference>
<dbReference type="Pfam" id="PF17785">
    <property type="entry name" value="PUA_3"/>
    <property type="match status" value="1"/>
</dbReference>
<evidence type="ECO:0000256" key="5">
    <source>
        <dbReference type="ARBA" id="ARBA00022679"/>
    </source>
</evidence>
<dbReference type="CDD" id="cd11572">
    <property type="entry name" value="RlmI_M_like"/>
    <property type="match status" value="1"/>
</dbReference>
<evidence type="ECO:0000259" key="9">
    <source>
        <dbReference type="SMART" id="SM00359"/>
    </source>
</evidence>
<dbReference type="InterPro" id="IPR036974">
    <property type="entry name" value="PUA_sf"/>
</dbReference>
<dbReference type="Gene3D" id="2.30.130.10">
    <property type="entry name" value="PUA domain"/>
    <property type="match status" value="1"/>
</dbReference>
<feature type="domain" description="PUA" evidence="9">
    <location>
        <begin position="3"/>
        <end position="88"/>
    </location>
</feature>
<evidence type="ECO:0000256" key="1">
    <source>
        <dbReference type="ARBA" id="ARBA00004496"/>
    </source>
</evidence>
<keyword evidence="3" id="KW-0698">rRNA processing</keyword>
<dbReference type="InterPro" id="IPR041532">
    <property type="entry name" value="RlmI-like_PUA"/>
</dbReference>
<evidence type="ECO:0000313" key="11">
    <source>
        <dbReference type="Proteomes" id="UP001201273"/>
    </source>
</evidence>
<organism evidence="10 11">
    <name type="scientific">Motilimonas cestriensis</name>
    <dbReference type="NCBI Taxonomy" id="2742685"/>
    <lineage>
        <taxon>Bacteria</taxon>
        <taxon>Pseudomonadati</taxon>
        <taxon>Pseudomonadota</taxon>
        <taxon>Gammaproteobacteria</taxon>
        <taxon>Alteromonadales</taxon>
        <taxon>Alteromonadales genera incertae sedis</taxon>
        <taxon>Motilimonas</taxon>
    </lineage>
</organism>
<accession>A0ABS8WAZ3</accession>
<dbReference type="InterPro" id="IPR015947">
    <property type="entry name" value="PUA-like_sf"/>
</dbReference>
<comment type="subcellular location">
    <subcellularLocation>
        <location evidence="1">Cytoplasm</location>
    </subcellularLocation>
</comment>
<keyword evidence="6" id="KW-0949">S-adenosyl-L-methionine</keyword>
<dbReference type="Pfam" id="PF10672">
    <property type="entry name" value="Methyltrans_SAM"/>
    <property type="match status" value="1"/>
</dbReference>
<evidence type="ECO:0000256" key="3">
    <source>
        <dbReference type="ARBA" id="ARBA00022552"/>
    </source>
</evidence>
<dbReference type="GO" id="GO:0008168">
    <property type="term" value="F:methyltransferase activity"/>
    <property type="evidence" value="ECO:0007669"/>
    <property type="project" value="UniProtKB-KW"/>
</dbReference>
<evidence type="ECO:0000256" key="7">
    <source>
        <dbReference type="ARBA" id="ARBA00022884"/>
    </source>
</evidence>
<dbReference type="EC" id="2.1.1.-" evidence="10"/>
<dbReference type="Gene3D" id="3.30.750.80">
    <property type="entry name" value="RNA methyltransferase domain (HRMD) like"/>
    <property type="match status" value="1"/>
</dbReference>
<dbReference type="InterPro" id="IPR002478">
    <property type="entry name" value="PUA"/>
</dbReference>
<evidence type="ECO:0000313" key="10">
    <source>
        <dbReference type="EMBL" id="MCE2595272.1"/>
    </source>
</evidence>
<keyword evidence="4 10" id="KW-0489">Methyltransferase</keyword>
<dbReference type="CDD" id="cd02440">
    <property type="entry name" value="AdoMet_MTases"/>
    <property type="match status" value="1"/>
</dbReference>
<dbReference type="Proteomes" id="UP001201273">
    <property type="component" value="Unassembled WGS sequence"/>
</dbReference>
<dbReference type="Gene3D" id="3.40.50.150">
    <property type="entry name" value="Vaccinia Virus protein VP39"/>
    <property type="match status" value="1"/>
</dbReference>
<gene>
    <name evidence="10" type="ORF">K6Y31_10640</name>
</gene>
<keyword evidence="7" id="KW-0694">RNA-binding</keyword>
<dbReference type="InterPro" id="IPR029063">
    <property type="entry name" value="SAM-dependent_MTases_sf"/>
</dbReference>
<evidence type="ECO:0000256" key="2">
    <source>
        <dbReference type="ARBA" id="ARBA00022490"/>
    </source>
</evidence>
<evidence type="ECO:0000256" key="6">
    <source>
        <dbReference type="ARBA" id="ARBA00022691"/>
    </source>
</evidence>
<dbReference type="SUPFAM" id="SSF53335">
    <property type="entry name" value="S-adenosyl-L-methionine-dependent methyltransferases"/>
    <property type="match status" value="1"/>
</dbReference>
<evidence type="ECO:0000256" key="4">
    <source>
        <dbReference type="ARBA" id="ARBA00022603"/>
    </source>
</evidence>
<dbReference type="RefSeq" id="WP_233052761.1">
    <property type="nucleotide sequence ID" value="NZ_JAIMJA010000009.1"/>
</dbReference>
<reference evidence="10 11" key="1">
    <citation type="journal article" date="2022" name="Environ. Microbiol. Rep.">
        <title>Eco-phylogenetic analyses reveal divergent evolution of vitamin B12 metabolism in the marine bacterial family 'Psychromonadaceae'.</title>
        <authorList>
            <person name="Jin X."/>
            <person name="Yang Y."/>
            <person name="Cao H."/>
            <person name="Gao B."/>
            <person name="Zhao Z."/>
        </authorList>
    </citation>
    <scope>NUCLEOTIDE SEQUENCE [LARGE SCALE GENOMIC DNA]</scope>
    <source>
        <strain evidence="10 11">MKS20</strain>
    </source>
</reference>
<dbReference type="SUPFAM" id="SSF88697">
    <property type="entry name" value="PUA domain-like"/>
    <property type="match status" value="1"/>
</dbReference>
<sequence length="397" mass="43420">MSLTVTLAKGKEKSLLRRHPWIFSGAIKSTQGKALSGETVDIVDAHGNWLAKAAWSDSSQIRARVWSFDQNESIDLAFFTNKIKQAQTLRDDLIAEKGLTGYRLIAGEADGLPGITIDRYNAVMVCQLLSAGAEFQKPAIVGALQALYPDCAVYERSDVAVRKKEGLALTQGLLAGTMPEGDIIISENNGVKIKVDIVNGHKTGFYLDQRDNRAIAAKYVKDKTVLNCFCYTGTFGVYALKGGAKHVQNVDVSDLALATAKENAQLNQLDLSKAEFINEDVFSLLRRYRNEGRTFDTIILDPPKFAENKSQVVKACRGYKDINMIAMQLLNAGGTLLTFSCSGLISGELFQKVVADAAVDAGKDAYIIERMSQAGDHPVKTNYPEGFYLKGLVVKVY</sequence>
<dbReference type="InterPro" id="IPR019614">
    <property type="entry name" value="SAM-dep_methyl-trfase"/>
</dbReference>
<name>A0ABS8WAZ3_9GAMM</name>